<keyword evidence="4 7" id="KW-0812">Transmembrane</keyword>
<evidence type="ECO:0000256" key="6">
    <source>
        <dbReference type="ARBA" id="ARBA00023136"/>
    </source>
</evidence>
<evidence type="ECO:0000256" key="2">
    <source>
        <dbReference type="ARBA" id="ARBA00006448"/>
    </source>
</evidence>
<dbReference type="AlphaFoldDB" id="A0A8I1SM30"/>
<dbReference type="EMBL" id="JAEMWV010000001">
    <property type="protein sequence ID" value="MBN8250533.1"/>
    <property type="molecule type" value="Genomic_DNA"/>
</dbReference>
<feature type="transmembrane region" description="Helical" evidence="7">
    <location>
        <begin position="32"/>
        <end position="51"/>
    </location>
</feature>
<comment type="caution">
    <text evidence="9">The sequence shown here is derived from an EMBL/GenBank/DDBJ whole genome shotgun (WGS) entry which is preliminary data.</text>
</comment>
<comment type="subcellular location">
    <subcellularLocation>
        <location evidence="1">Cell membrane</location>
        <topology evidence="1">Multi-pass membrane protein</topology>
    </subcellularLocation>
</comment>
<feature type="domain" description="YetF C-terminal" evidence="8">
    <location>
        <begin position="81"/>
        <end position="206"/>
    </location>
</feature>
<keyword evidence="3" id="KW-1003">Cell membrane</keyword>
<protein>
    <submittedName>
        <fullName evidence="9">DUF421 domain-containing protein</fullName>
    </submittedName>
</protein>
<dbReference type="RefSeq" id="WP_119543600.1">
    <property type="nucleotide sequence ID" value="NZ_CM125968.1"/>
</dbReference>
<organism evidence="9 10">
    <name type="scientific">Priestia flexa</name>
    <dbReference type="NCBI Taxonomy" id="86664"/>
    <lineage>
        <taxon>Bacteria</taxon>
        <taxon>Bacillati</taxon>
        <taxon>Bacillota</taxon>
        <taxon>Bacilli</taxon>
        <taxon>Bacillales</taxon>
        <taxon>Bacillaceae</taxon>
        <taxon>Priestia</taxon>
    </lineage>
</organism>
<feature type="transmembrane region" description="Helical" evidence="7">
    <location>
        <begin position="63"/>
        <end position="80"/>
    </location>
</feature>
<sequence>MEIVTMVFRTILLYFIVLVIFRLMGKREIGELSILDLVVFIMLAELAVVAIENTNDPLHHSLVPMITLLVIQIGLALWSLKSNRMRNFLDGQPTVIIQNGEIREKEMQKQRYNFNDLLIQLRDKNVKDIADVEFAILEPSGKLSVFEKKNNTAPFGKESLNLPYIIDGVVQEEHLALDHRTTLWLRQELKKLGYQEIKNISYCTYNNGTFFVDKVDEPK</sequence>
<feature type="transmembrane region" description="Helical" evidence="7">
    <location>
        <begin position="6"/>
        <end position="25"/>
    </location>
</feature>
<dbReference type="GO" id="GO:0005886">
    <property type="term" value="C:plasma membrane"/>
    <property type="evidence" value="ECO:0007669"/>
    <property type="project" value="UniProtKB-SubCell"/>
</dbReference>
<evidence type="ECO:0000256" key="1">
    <source>
        <dbReference type="ARBA" id="ARBA00004651"/>
    </source>
</evidence>
<dbReference type="PANTHER" id="PTHR34582">
    <property type="entry name" value="UPF0702 TRANSMEMBRANE PROTEIN YCAP"/>
    <property type="match status" value="1"/>
</dbReference>
<dbReference type="Pfam" id="PF04239">
    <property type="entry name" value="DUF421"/>
    <property type="match status" value="1"/>
</dbReference>
<gene>
    <name evidence="9" type="ORF">JF537_02945</name>
</gene>
<dbReference type="PANTHER" id="PTHR34582:SF6">
    <property type="entry name" value="UPF0702 TRANSMEMBRANE PROTEIN YCAP"/>
    <property type="match status" value="1"/>
</dbReference>
<evidence type="ECO:0000256" key="5">
    <source>
        <dbReference type="ARBA" id="ARBA00022989"/>
    </source>
</evidence>
<evidence type="ECO:0000313" key="10">
    <source>
        <dbReference type="Proteomes" id="UP000664578"/>
    </source>
</evidence>
<keyword evidence="6 7" id="KW-0472">Membrane</keyword>
<accession>A0A8I1SM30</accession>
<evidence type="ECO:0000313" key="9">
    <source>
        <dbReference type="EMBL" id="MBN8250533.1"/>
    </source>
</evidence>
<dbReference type="InterPro" id="IPR007353">
    <property type="entry name" value="DUF421"/>
</dbReference>
<dbReference type="Proteomes" id="UP000664578">
    <property type="component" value="Unassembled WGS sequence"/>
</dbReference>
<evidence type="ECO:0000256" key="3">
    <source>
        <dbReference type="ARBA" id="ARBA00022475"/>
    </source>
</evidence>
<reference evidence="9" key="1">
    <citation type="submission" date="2020-12" db="EMBL/GenBank/DDBJ databases">
        <title>PHA producing bacteria isolated from mangrove.</title>
        <authorList>
            <person name="Zheng W."/>
            <person name="Yu S."/>
            <person name="Huang Y."/>
        </authorList>
    </citation>
    <scope>NUCLEOTIDE SEQUENCE</scope>
    <source>
        <strain evidence="9">GN22-4</strain>
    </source>
</reference>
<proteinExistence type="inferred from homology"/>
<evidence type="ECO:0000256" key="4">
    <source>
        <dbReference type="ARBA" id="ARBA00022692"/>
    </source>
</evidence>
<name>A0A8I1SM30_9BACI</name>
<evidence type="ECO:0000259" key="8">
    <source>
        <dbReference type="Pfam" id="PF04239"/>
    </source>
</evidence>
<keyword evidence="5 7" id="KW-1133">Transmembrane helix</keyword>
<evidence type="ECO:0000256" key="7">
    <source>
        <dbReference type="SAM" id="Phobius"/>
    </source>
</evidence>
<comment type="similarity">
    <text evidence="2">Belongs to the UPF0702 family.</text>
</comment>
<dbReference type="Gene3D" id="3.30.240.20">
    <property type="entry name" value="bsu07140 like domains"/>
    <property type="match status" value="2"/>
</dbReference>
<dbReference type="InterPro" id="IPR023090">
    <property type="entry name" value="UPF0702_alpha/beta_dom_sf"/>
</dbReference>
<dbReference type="GeneID" id="93683845"/>